<name>A0M477_CHRFK</name>
<organism evidence="1 2">
    <name type="scientific">Christiangramia forsetii (strain DSM 17595 / CGMCC 1.15422 / KT0803)</name>
    <name type="common">Gramella forsetii</name>
    <dbReference type="NCBI Taxonomy" id="411154"/>
    <lineage>
        <taxon>Bacteria</taxon>
        <taxon>Pseudomonadati</taxon>
        <taxon>Bacteroidota</taxon>
        <taxon>Flavobacteriia</taxon>
        <taxon>Flavobacteriales</taxon>
        <taxon>Flavobacteriaceae</taxon>
        <taxon>Christiangramia</taxon>
    </lineage>
</organism>
<evidence type="ECO:0000313" key="2">
    <source>
        <dbReference type="Proteomes" id="UP000000755"/>
    </source>
</evidence>
<reference evidence="1 2" key="1">
    <citation type="journal article" date="2006" name="Environ. Microbiol.">
        <title>Whole genome analysis of the marine Bacteroidetes'Gramella forsetii' reveals adaptations to degradation of polymeric organic matter.</title>
        <authorList>
            <person name="Bauer M."/>
            <person name="Kube M."/>
            <person name="Teeling H."/>
            <person name="Richter M."/>
            <person name="Lombardot T."/>
            <person name="Allers E."/>
            <person name="Wuerdemann C.A."/>
            <person name="Quast C."/>
            <person name="Kuhl H."/>
            <person name="Knaust F."/>
            <person name="Woebken D."/>
            <person name="Bischof K."/>
            <person name="Mussmann M."/>
            <person name="Choudhuri J.V."/>
            <person name="Meyer F."/>
            <person name="Reinhardt R."/>
            <person name="Amann R.I."/>
            <person name="Gloeckner F.O."/>
        </authorList>
    </citation>
    <scope>NUCLEOTIDE SEQUENCE [LARGE SCALE GENOMIC DNA]</scope>
    <source>
        <strain evidence="1 2">KT0803</strain>
    </source>
</reference>
<dbReference type="KEGG" id="gfo:GFO_2466"/>
<dbReference type="HOGENOM" id="CLU_3374011_0_0_10"/>
<accession>A0M477</accession>
<gene>
    <name evidence="1" type="ordered locus">GFO_2466</name>
</gene>
<proteinExistence type="predicted"/>
<evidence type="ECO:0000313" key="1">
    <source>
        <dbReference type="EMBL" id="CAL67422.1"/>
    </source>
</evidence>
<protein>
    <submittedName>
        <fullName evidence="1">Uncharacterized protein</fullName>
    </submittedName>
</protein>
<dbReference type="AlphaFoldDB" id="A0M477"/>
<dbReference type="STRING" id="411154.GFO_2466"/>
<dbReference type="EMBL" id="CU207366">
    <property type="protein sequence ID" value="CAL67422.1"/>
    <property type="molecule type" value="Genomic_DNA"/>
</dbReference>
<sequence>MYPFYHHIKHEDEKILIPGCMGTDPEDPMDLDIV</sequence>
<dbReference type="Proteomes" id="UP000000755">
    <property type="component" value="Chromosome"/>
</dbReference>